<dbReference type="Gene3D" id="1.10.10.1190">
    <property type="entry name" value="Antirestriction protein ArdA, domain 3"/>
    <property type="match status" value="1"/>
</dbReference>
<reference evidence="1" key="1">
    <citation type="journal article" date="2015" name="Nature">
        <title>Complex archaea that bridge the gap between prokaryotes and eukaryotes.</title>
        <authorList>
            <person name="Spang A."/>
            <person name="Saw J.H."/>
            <person name="Jorgensen S.L."/>
            <person name="Zaremba-Niedzwiedzka K."/>
            <person name="Martijn J."/>
            <person name="Lind A.E."/>
            <person name="van Eijk R."/>
            <person name="Schleper C."/>
            <person name="Guy L."/>
            <person name="Ettema T.J."/>
        </authorList>
    </citation>
    <scope>NUCLEOTIDE SEQUENCE</scope>
</reference>
<comment type="caution">
    <text evidence="1">The sequence shown here is derived from an EMBL/GenBank/DDBJ whole genome shotgun (WGS) entry which is preliminary data.</text>
</comment>
<dbReference type="AlphaFoldDB" id="A0A0F9MR65"/>
<sequence length="116" mass="13154">MNTPTNTDDIIDSRDVIEAIDTMRYCCDGADEALDFAALVKFAAEGEDYAPDWAYSTALIRDSYFEEYAQELAEDIGAIKADAGWPCGYIDWERAARDLQMDYTCVDFDGVTYWTR</sequence>
<accession>A0A0F9MR65</accession>
<gene>
    <name evidence="1" type="ORF">LCGC14_1043080</name>
</gene>
<name>A0A0F9MR65_9ZZZZ</name>
<organism evidence="1">
    <name type="scientific">marine sediment metagenome</name>
    <dbReference type="NCBI Taxonomy" id="412755"/>
    <lineage>
        <taxon>unclassified sequences</taxon>
        <taxon>metagenomes</taxon>
        <taxon>ecological metagenomes</taxon>
    </lineage>
</organism>
<evidence type="ECO:0008006" key="2">
    <source>
        <dbReference type="Google" id="ProtNLM"/>
    </source>
</evidence>
<dbReference type="EMBL" id="LAZR01004306">
    <property type="protein sequence ID" value="KKN09800.1"/>
    <property type="molecule type" value="Genomic_DNA"/>
</dbReference>
<protein>
    <recommendedName>
        <fullName evidence="2">Antirestriction protein</fullName>
    </recommendedName>
</protein>
<dbReference type="InterPro" id="IPR041893">
    <property type="entry name" value="ArdA_dom3"/>
</dbReference>
<proteinExistence type="predicted"/>
<evidence type="ECO:0000313" key="1">
    <source>
        <dbReference type="EMBL" id="KKN09800.1"/>
    </source>
</evidence>